<keyword evidence="5" id="KW-0175">Coiled coil</keyword>
<evidence type="ECO:0000256" key="5">
    <source>
        <dbReference type="ARBA" id="ARBA00023054"/>
    </source>
</evidence>
<keyword evidence="6" id="KW-0010">Activator</keyword>
<feature type="compositionally biased region" description="Low complexity" evidence="10">
    <location>
        <begin position="168"/>
        <end position="179"/>
    </location>
</feature>
<protein>
    <recommendedName>
        <fullName evidence="3">Mediator of RNA polymerase II transcription subunit 28</fullName>
    </recommendedName>
    <alternativeName>
        <fullName evidence="9">Mediator complex subunit 28</fullName>
    </alternativeName>
</protein>
<organism evidence="11 12">
    <name type="scientific">Mytilus coruscus</name>
    <name type="common">Sea mussel</name>
    <dbReference type="NCBI Taxonomy" id="42192"/>
    <lineage>
        <taxon>Eukaryota</taxon>
        <taxon>Metazoa</taxon>
        <taxon>Spiralia</taxon>
        <taxon>Lophotrochozoa</taxon>
        <taxon>Mollusca</taxon>
        <taxon>Bivalvia</taxon>
        <taxon>Autobranchia</taxon>
        <taxon>Pteriomorphia</taxon>
        <taxon>Mytilida</taxon>
        <taxon>Mytiloidea</taxon>
        <taxon>Mytilidae</taxon>
        <taxon>Mytilinae</taxon>
        <taxon>Mytilus</taxon>
    </lineage>
</organism>
<evidence type="ECO:0000313" key="12">
    <source>
        <dbReference type="Proteomes" id="UP000507470"/>
    </source>
</evidence>
<dbReference type="AlphaFoldDB" id="A0A6J8F101"/>
<feature type="region of interest" description="Disordered" evidence="10">
    <location>
        <begin position="165"/>
        <end position="224"/>
    </location>
</feature>
<dbReference type="GO" id="GO:0016592">
    <property type="term" value="C:mediator complex"/>
    <property type="evidence" value="ECO:0007669"/>
    <property type="project" value="TreeGrafter"/>
</dbReference>
<dbReference type="InterPro" id="IPR021640">
    <property type="entry name" value="Mediator_Med28"/>
</dbReference>
<keyword evidence="12" id="KW-1185">Reference proteome</keyword>
<dbReference type="Proteomes" id="UP000507470">
    <property type="component" value="Unassembled WGS sequence"/>
</dbReference>
<dbReference type="OrthoDB" id="2286203at2759"/>
<dbReference type="PANTHER" id="PTHR13512">
    <property type="entry name" value="MEDIATOR COMPLEX SUBUNIT 28"/>
    <property type="match status" value="1"/>
</dbReference>
<comment type="similarity">
    <text evidence="2">Belongs to the Mediator complex subunit 28 family.</text>
</comment>
<gene>
    <name evidence="11" type="ORF">MCOR_58115</name>
</gene>
<comment type="subcellular location">
    <subcellularLocation>
        <location evidence="1">Nucleus</location>
    </subcellularLocation>
</comment>
<name>A0A6J8F101_MYTCO</name>
<keyword evidence="8" id="KW-0539">Nucleus</keyword>
<evidence type="ECO:0000256" key="8">
    <source>
        <dbReference type="ARBA" id="ARBA00023242"/>
    </source>
</evidence>
<evidence type="ECO:0000256" key="6">
    <source>
        <dbReference type="ARBA" id="ARBA00023159"/>
    </source>
</evidence>
<sequence length="224" mass="24813">MNPENLKPNFHLIDELEASFQNCTAAVTSQEHFNTQDTDELKPGAEQTFQKFVDLCRQTEAFFLNKRLVLSKQKPEQVIKDETEDLRAELERKDALIKRNQEKLQQWQTLLNNIQRGPGGSLPGSHGAQSHQPHQSQQMHPPHGYNVQGGTQMAPMGGSQMYHPHHVQGPPQTVGMMMPPQGPGPGHQPPPAYSSQVPSALASLETMSSKEKTVARLSKGSPLS</sequence>
<evidence type="ECO:0000256" key="2">
    <source>
        <dbReference type="ARBA" id="ARBA00005571"/>
    </source>
</evidence>
<evidence type="ECO:0000256" key="4">
    <source>
        <dbReference type="ARBA" id="ARBA00023015"/>
    </source>
</evidence>
<evidence type="ECO:0000313" key="11">
    <source>
        <dbReference type="EMBL" id="CAC5426407.1"/>
    </source>
</evidence>
<dbReference type="Pfam" id="PF11594">
    <property type="entry name" value="Med28"/>
    <property type="match status" value="1"/>
</dbReference>
<keyword evidence="4" id="KW-0805">Transcription regulation</keyword>
<reference evidence="11 12" key="1">
    <citation type="submission" date="2020-06" db="EMBL/GenBank/DDBJ databases">
        <authorList>
            <person name="Li R."/>
            <person name="Bekaert M."/>
        </authorList>
    </citation>
    <scope>NUCLEOTIDE SEQUENCE [LARGE SCALE GENOMIC DNA]</scope>
    <source>
        <strain evidence="12">wild</strain>
    </source>
</reference>
<evidence type="ECO:0000256" key="10">
    <source>
        <dbReference type="SAM" id="MobiDB-lite"/>
    </source>
</evidence>
<dbReference type="EMBL" id="CACVKT020010428">
    <property type="protein sequence ID" value="CAC5426407.1"/>
    <property type="molecule type" value="Genomic_DNA"/>
</dbReference>
<feature type="region of interest" description="Disordered" evidence="10">
    <location>
        <begin position="114"/>
        <end position="150"/>
    </location>
</feature>
<proteinExistence type="inferred from homology"/>
<feature type="compositionally biased region" description="Pro residues" evidence="10">
    <location>
        <begin position="180"/>
        <end position="192"/>
    </location>
</feature>
<evidence type="ECO:0000256" key="3">
    <source>
        <dbReference type="ARBA" id="ARBA00019683"/>
    </source>
</evidence>
<evidence type="ECO:0000256" key="9">
    <source>
        <dbReference type="ARBA" id="ARBA00031964"/>
    </source>
</evidence>
<evidence type="ECO:0000256" key="1">
    <source>
        <dbReference type="ARBA" id="ARBA00004123"/>
    </source>
</evidence>
<feature type="compositionally biased region" description="Low complexity" evidence="10">
    <location>
        <begin position="124"/>
        <end position="144"/>
    </location>
</feature>
<accession>A0A6J8F101</accession>
<keyword evidence="7" id="KW-0804">Transcription</keyword>
<evidence type="ECO:0000256" key="7">
    <source>
        <dbReference type="ARBA" id="ARBA00023163"/>
    </source>
</evidence>
<dbReference type="PANTHER" id="PTHR13512:SF2">
    <property type="entry name" value="MEDIATOR OF RNA POLYMERASE II TRANSCRIPTION SUBUNIT 28"/>
    <property type="match status" value="1"/>
</dbReference>